<organism evidence="3">
    <name type="scientific">Schistocephalus solidus</name>
    <name type="common">Tapeworm</name>
    <dbReference type="NCBI Taxonomy" id="70667"/>
    <lineage>
        <taxon>Eukaryota</taxon>
        <taxon>Metazoa</taxon>
        <taxon>Spiralia</taxon>
        <taxon>Lophotrochozoa</taxon>
        <taxon>Platyhelminthes</taxon>
        <taxon>Cestoda</taxon>
        <taxon>Eucestoda</taxon>
        <taxon>Diphyllobothriidea</taxon>
        <taxon>Diphyllobothriidae</taxon>
        <taxon>Schistocephalus</taxon>
    </lineage>
</organism>
<sequence>MSSVSTVVVEPSAYHAMLMEAYLNPDKEVCGLLFGQLEPESVRVLGHFPSEVTDPTNLAKAQELVKEIVDSESTEQVKLVGWYHTHAGRGCEPTLSDTFLQDRFQNLLPHFVGLVLTVGETSVHEPTQKTKMRAFKTLKNRQLLALPVQIGPATGALTVAHRRLAISSLAEITRLSSSDQMGRLDELCRQPTLASMRLILVECQRWNSSVSGAIVENVDFLKQAFDLGLV</sequence>
<dbReference type="AlphaFoldDB" id="A0A0V0J5K5"/>
<reference evidence="3" key="1">
    <citation type="submission" date="2016-01" db="EMBL/GenBank/DDBJ databases">
        <title>Reference transcriptome for the parasite Schistocephalus solidus: insights into the molecular evolution of parasitism.</title>
        <authorList>
            <person name="Hebert F.O."/>
            <person name="Grambauer S."/>
            <person name="Barber I."/>
            <person name="Landry C.R."/>
            <person name="Aubin-Horth N."/>
        </authorList>
    </citation>
    <scope>NUCLEOTIDE SEQUENCE</scope>
</reference>
<dbReference type="EMBL" id="GEEE01002308">
    <property type="protein sequence ID" value="JAP60917.1"/>
    <property type="molecule type" value="Transcribed_RNA"/>
</dbReference>
<name>A0A0V0J5K5_SCHSO</name>
<gene>
    <name evidence="3" type="primary">PSDE</name>
    <name evidence="2" type="synonym">CSN5</name>
    <name evidence="3" type="ORF">TR136283</name>
</gene>
<keyword evidence="3" id="KW-0647">Proteasome</keyword>
<evidence type="ECO:0000313" key="3">
    <source>
        <dbReference type="EMBL" id="JAP60917.1"/>
    </source>
</evidence>
<dbReference type="InterPro" id="IPR037518">
    <property type="entry name" value="MPN"/>
</dbReference>
<dbReference type="InterPro" id="IPR050242">
    <property type="entry name" value="JAMM_MPN+_peptidase_M67A"/>
</dbReference>
<feature type="domain" description="MPN" evidence="1">
    <location>
        <begin position="7"/>
        <end position="141"/>
    </location>
</feature>
<proteinExistence type="predicted"/>
<dbReference type="GO" id="GO:0000502">
    <property type="term" value="C:proteasome complex"/>
    <property type="evidence" value="ECO:0007669"/>
    <property type="project" value="UniProtKB-KW"/>
</dbReference>
<dbReference type="Gene3D" id="3.40.140.10">
    <property type="entry name" value="Cytidine Deaminase, domain 2"/>
    <property type="match status" value="1"/>
</dbReference>
<dbReference type="EMBL" id="GEEE01023366">
    <property type="protein sequence ID" value="JAP39859.1"/>
    <property type="molecule type" value="Transcribed_RNA"/>
</dbReference>
<dbReference type="GO" id="GO:0008237">
    <property type="term" value="F:metallopeptidase activity"/>
    <property type="evidence" value="ECO:0007669"/>
    <property type="project" value="InterPro"/>
</dbReference>
<accession>A0A0V0J5K5</accession>
<evidence type="ECO:0000313" key="2">
    <source>
        <dbReference type="EMBL" id="JAP39859.1"/>
    </source>
</evidence>
<dbReference type="EMBL" id="GEEE01009575">
    <property type="protein sequence ID" value="JAP53650.1"/>
    <property type="molecule type" value="Transcribed_RNA"/>
</dbReference>
<dbReference type="PANTHER" id="PTHR10410">
    <property type="entry name" value="EUKARYOTIC TRANSLATION INITIATION FACTOR 3 -RELATED"/>
    <property type="match status" value="1"/>
</dbReference>
<dbReference type="Pfam" id="PF01398">
    <property type="entry name" value="JAB"/>
    <property type="match status" value="1"/>
</dbReference>
<dbReference type="SUPFAM" id="SSF102712">
    <property type="entry name" value="JAB1/MPN domain"/>
    <property type="match status" value="1"/>
</dbReference>
<evidence type="ECO:0000259" key="1">
    <source>
        <dbReference type="PROSITE" id="PS50249"/>
    </source>
</evidence>
<dbReference type="InterPro" id="IPR000555">
    <property type="entry name" value="JAMM/MPN+_dom"/>
</dbReference>
<dbReference type="SMART" id="SM00232">
    <property type="entry name" value="JAB_MPN"/>
    <property type="match status" value="1"/>
</dbReference>
<protein>
    <submittedName>
        <fullName evidence="3">26S proteasome non-ATPase regulatory subunit 14</fullName>
    </submittedName>
    <submittedName>
        <fullName evidence="2">COP9 signalosome complex subunit 5</fullName>
    </submittedName>
</protein>
<dbReference type="PROSITE" id="PS50249">
    <property type="entry name" value="MPN"/>
    <property type="match status" value="1"/>
</dbReference>